<comment type="subcellular location">
    <subcellularLocation>
        <location evidence="1">Cell membrane</location>
        <topology evidence="1">Multi-pass membrane protein</topology>
    </subcellularLocation>
</comment>
<reference evidence="10" key="1">
    <citation type="submission" date="2013-04" db="EMBL/GenBank/DDBJ databases">
        <title>The genome sequencing project of 58 acetic acid bacteria.</title>
        <authorList>
            <person name="Okamoto-Kainuma A."/>
            <person name="Ishikawa M."/>
            <person name="Umino S."/>
            <person name="Koizumi Y."/>
            <person name="Shiwa Y."/>
            <person name="Yoshikawa H."/>
            <person name="Matsutani M."/>
            <person name="Matsushita K."/>
        </authorList>
    </citation>
    <scope>NUCLEOTIDE SEQUENCE</scope>
    <source>
        <strain evidence="10">NBRC 106556</strain>
    </source>
</reference>
<accession>A0ABQ0QIT9</accession>
<feature type="domain" description="ABC3 transporter permease C-terminal" evidence="8">
    <location>
        <begin position="700"/>
        <end position="811"/>
    </location>
</feature>
<keyword evidence="3 7" id="KW-0812">Transmembrane</keyword>
<dbReference type="EMBL" id="BAQB01000013">
    <property type="protein sequence ID" value="GBR46362.1"/>
    <property type="molecule type" value="Genomic_DNA"/>
</dbReference>
<dbReference type="InterPro" id="IPR003838">
    <property type="entry name" value="ABC3_permease_C"/>
</dbReference>
<feature type="transmembrane region" description="Helical" evidence="7">
    <location>
        <begin position="777"/>
        <end position="800"/>
    </location>
</feature>
<dbReference type="Pfam" id="PF02687">
    <property type="entry name" value="FtsX"/>
    <property type="match status" value="2"/>
</dbReference>
<comment type="similarity">
    <text evidence="6">Belongs to the ABC-4 integral membrane protein family.</text>
</comment>
<dbReference type="InterPro" id="IPR050250">
    <property type="entry name" value="Macrolide_Exporter_MacB"/>
</dbReference>
<proteinExistence type="inferred from homology"/>
<keyword evidence="2" id="KW-1003">Cell membrane</keyword>
<dbReference type="Pfam" id="PF12704">
    <property type="entry name" value="MacB_PCD"/>
    <property type="match status" value="1"/>
</dbReference>
<dbReference type="InterPro" id="IPR025857">
    <property type="entry name" value="MacB_PCD"/>
</dbReference>
<keyword evidence="4 7" id="KW-1133">Transmembrane helix</keyword>
<sequence>MFGTIIRSVARQAQRQPLYVGLNVFGLALGIGVFLTLALLVRYEYSFNTDLADIQRVARVDAHWMMPGVEAKEYPESTFRAVPFLRQDFPEIESSTRLEENGVSLQKDGHFEEFDEGSVDPDFFKVFGVSLRSGRVEGALSQPDSVVISEGAARKIFGTVDVLGRVVTLNHGEKNYAHTISGVLKNRSKPDFLTRYDFFMPITKNEEKQDCYIDWGGDCGAIYLKLHKPSQINVINAQLEQFIKQHAAGTDDFSIGPNPERIFALSLVGLDKTHFYDAHLQYAQDAINQNVVKSIGLIAVLSLVLACVNTVNLATARSVLRAREVALRKTFGATRKALFIQFMGEATCLVVFSAFIGLALSEVLVPEIALITAKNVTIDYGFVCGILPIIIVACSVLSGVYPAVILSGYRPSLIFAATRMASGGRFAERLRNGLTVGQFTIAVSLVICMLVIHHQTEFLRDANRGFSKEGLLIGHQIAADTLKTQKDILREIRNVQGVDFATLALLAPNPDRKSRTTFDYNAPTGTVRVHVLTDTVSTDYQKTYQPVLMAGRWFDLEHLEDVLPTGNGKRQRRTNAILNASAALKFGFHTVEDAVGKTINDGGGDVVIIGVIRDIRFESPHAAVYPSIIFFNPLSDNSLYLPIPAIRFHGVSEAVMKSRLEKAWYKITPNMPADFSDINERLSSYYEDDQRLGEVFTAGAVVALMIACLGLYGLASFAATRRVHEIGIRKTLGATGGQVIALLLQGFLKPVALACVIATPIAWVIMRSWLSGFDQRIALSGGDFIIAVLGAIIIATVTVIGQTYRISRAEPARALRAE</sequence>
<feature type="transmembrane region" description="Helical" evidence="7">
    <location>
        <begin position="295"/>
        <end position="316"/>
    </location>
</feature>
<dbReference type="PANTHER" id="PTHR30572">
    <property type="entry name" value="MEMBRANE COMPONENT OF TRANSPORTER-RELATED"/>
    <property type="match status" value="1"/>
</dbReference>
<evidence type="ECO:0000256" key="4">
    <source>
        <dbReference type="ARBA" id="ARBA00022989"/>
    </source>
</evidence>
<evidence type="ECO:0000256" key="7">
    <source>
        <dbReference type="SAM" id="Phobius"/>
    </source>
</evidence>
<name>A0ABQ0QIT9_9PROT</name>
<feature type="domain" description="ABC3 transporter permease C-terminal" evidence="8">
    <location>
        <begin position="297"/>
        <end position="406"/>
    </location>
</feature>
<keyword evidence="11" id="KW-1185">Reference proteome</keyword>
<feature type="domain" description="MacB-like periplasmic core" evidence="9">
    <location>
        <begin position="21"/>
        <end position="241"/>
    </location>
</feature>
<feature type="transmembrane region" description="Helical" evidence="7">
    <location>
        <begin position="20"/>
        <end position="41"/>
    </location>
</feature>
<evidence type="ECO:0000259" key="9">
    <source>
        <dbReference type="Pfam" id="PF12704"/>
    </source>
</evidence>
<feature type="transmembrane region" description="Helical" evidence="7">
    <location>
        <begin position="337"/>
        <end position="360"/>
    </location>
</feature>
<evidence type="ECO:0000259" key="8">
    <source>
        <dbReference type="Pfam" id="PF02687"/>
    </source>
</evidence>
<evidence type="ECO:0000256" key="3">
    <source>
        <dbReference type="ARBA" id="ARBA00022692"/>
    </source>
</evidence>
<dbReference type="Proteomes" id="UP001062443">
    <property type="component" value="Unassembled WGS sequence"/>
</dbReference>
<organism evidence="10 11">
    <name type="scientific">Neokomagataea tanensis NBRC 106556</name>
    <dbReference type="NCBI Taxonomy" id="1223519"/>
    <lineage>
        <taxon>Bacteria</taxon>
        <taxon>Pseudomonadati</taxon>
        <taxon>Pseudomonadota</taxon>
        <taxon>Alphaproteobacteria</taxon>
        <taxon>Acetobacterales</taxon>
        <taxon>Acetobacteraceae</taxon>
        <taxon>Neokomagataea</taxon>
    </lineage>
</organism>
<keyword evidence="5 7" id="KW-0472">Membrane</keyword>
<evidence type="ECO:0000256" key="2">
    <source>
        <dbReference type="ARBA" id="ARBA00022475"/>
    </source>
</evidence>
<feature type="transmembrane region" description="Helical" evidence="7">
    <location>
        <begin position="739"/>
        <end position="765"/>
    </location>
</feature>
<dbReference type="PANTHER" id="PTHR30572:SF4">
    <property type="entry name" value="ABC TRANSPORTER PERMEASE YTRF"/>
    <property type="match status" value="1"/>
</dbReference>
<feature type="transmembrane region" description="Helical" evidence="7">
    <location>
        <begin position="380"/>
        <end position="409"/>
    </location>
</feature>
<protein>
    <submittedName>
        <fullName evidence="10">ABC transporter permease</fullName>
    </submittedName>
</protein>
<evidence type="ECO:0000313" key="10">
    <source>
        <dbReference type="EMBL" id="GBR46362.1"/>
    </source>
</evidence>
<evidence type="ECO:0000256" key="5">
    <source>
        <dbReference type="ARBA" id="ARBA00023136"/>
    </source>
</evidence>
<evidence type="ECO:0000256" key="6">
    <source>
        <dbReference type="ARBA" id="ARBA00038076"/>
    </source>
</evidence>
<evidence type="ECO:0000313" key="11">
    <source>
        <dbReference type="Proteomes" id="UP001062443"/>
    </source>
</evidence>
<feature type="transmembrane region" description="Helical" evidence="7">
    <location>
        <begin position="430"/>
        <end position="452"/>
    </location>
</feature>
<evidence type="ECO:0000256" key="1">
    <source>
        <dbReference type="ARBA" id="ARBA00004651"/>
    </source>
</evidence>
<gene>
    <name evidence="10" type="ORF">AA106556_1083</name>
</gene>
<feature type="transmembrane region" description="Helical" evidence="7">
    <location>
        <begin position="695"/>
        <end position="718"/>
    </location>
</feature>
<comment type="caution">
    <text evidence="10">The sequence shown here is derived from an EMBL/GenBank/DDBJ whole genome shotgun (WGS) entry which is preliminary data.</text>
</comment>